<name>A0AAJ3HA30_9PSED</name>
<reference evidence="2 3" key="1">
    <citation type="submission" date="2020-04" db="EMBL/GenBank/DDBJ databases">
        <title>Molecular characterization of pseudomonads from Agaricus bisporus reveal novel blotch 2 pathogens in Western Europe.</title>
        <authorList>
            <person name="Taparia T."/>
            <person name="Krijger M."/>
            <person name="Haynes E."/>
            <person name="Elpinstone J.G."/>
            <person name="Noble R."/>
            <person name="Van Der Wolf J."/>
        </authorList>
    </citation>
    <scope>NUCLEOTIDE SEQUENCE [LARGE SCALE GENOMIC DNA]</scope>
    <source>
        <strain evidence="2 3">IPO3753</strain>
    </source>
</reference>
<protein>
    <submittedName>
        <fullName evidence="2">DUF2790 domain-containing protein</fullName>
    </submittedName>
</protein>
<dbReference type="InterPro" id="IPR021245">
    <property type="entry name" value="DUF2790"/>
</dbReference>
<evidence type="ECO:0000313" key="2">
    <source>
        <dbReference type="EMBL" id="NWD45904.1"/>
    </source>
</evidence>
<feature type="chain" id="PRO_5042617206" evidence="1">
    <location>
        <begin position="21"/>
        <end position="108"/>
    </location>
</feature>
<evidence type="ECO:0000256" key="1">
    <source>
        <dbReference type="SAM" id="SignalP"/>
    </source>
</evidence>
<accession>A0AAJ3HA30</accession>
<dbReference type="Gene3D" id="2.30.140.50">
    <property type="entry name" value="Protein of unknown function DUF2790"/>
    <property type="match status" value="1"/>
</dbReference>
<dbReference type="AlphaFoldDB" id="A0AAJ3HA30"/>
<dbReference type="Proteomes" id="UP000546584">
    <property type="component" value="Unassembled WGS sequence"/>
</dbReference>
<feature type="signal peptide" evidence="1">
    <location>
        <begin position="1"/>
        <end position="20"/>
    </location>
</feature>
<keyword evidence="1" id="KW-0732">Signal</keyword>
<dbReference type="Pfam" id="PF10976">
    <property type="entry name" value="DUF2790"/>
    <property type="match status" value="1"/>
</dbReference>
<dbReference type="EMBL" id="JACAQR010000066">
    <property type="protein sequence ID" value="NWD45904.1"/>
    <property type="molecule type" value="Genomic_DNA"/>
</dbReference>
<dbReference type="RefSeq" id="WP_177027460.1">
    <property type="nucleotide sequence ID" value="NZ_JACAQR010000066.1"/>
</dbReference>
<sequence>MKWLKIVCACSMLVPMLTWANSNNDPVYGEMMRSNQRHVEKYALANNKPVPSIVHYKYGMKLDVHKVITMTRADKSCGVAPARMTYEDKSGKLHTLEYSVMGDACAGG</sequence>
<proteinExistence type="predicted"/>
<gene>
    <name evidence="2" type="ORF">HX826_28865</name>
</gene>
<evidence type="ECO:0000313" key="3">
    <source>
        <dbReference type="Proteomes" id="UP000546584"/>
    </source>
</evidence>
<comment type="caution">
    <text evidence="2">The sequence shown here is derived from an EMBL/GenBank/DDBJ whole genome shotgun (WGS) entry which is preliminary data.</text>
</comment>
<organism evidence="2 3">
    <name type="scientific">Pseudomonas yamanorum</name>
    <dbReference type="NCBI Taxonomy" id="515393"/>
    <lineage>
        <taxon>Bacteria</taxon>
        <taxon>Pseudomonadati</taxon>
        <taxon>Pseudomonadota</taxon>
        <taxon>Gammaproteobacteria</taxon>
        <taxon>Pseudomonadales</taxon>
        <taxon>Pseudomonadaceae</taxon>
        <taxon>Pseudomonas</taxon>
    </lineage>
</organism>